<dbReference type="PROSITE" id="PS50294">
    <property type="entry name" value="WD_REPEATS_REGION"/>
    <property type="match status" value="3"/>
</dbReference>
<dbReference type="Gene3D" id="2.130.10.10">
    <property type="entry name" value="YVTN repeat-like/Quinoprotein amine dehydrogenase"/>
    <property type="match status" value="2"/>
</dbReference>
<dbReference type="InterPro" id="IPR019775">
    <property type="entry name" value="WD40_repeat_CS"/>
</dbReference>
<dbReference type="SMART" id="SM00320">
    <property type="entry name" value="WD40"/>
    <property type="match status" value="5"/>
</dbReference>
<dbReference type="PRINTS" id="PR00320">
    <property type="entry name" value="GPROTEINBRPT"/>
</dbReference>
<dbReference type="InterPro" id="IPR015943">
    <property type="entry name" value="WD40/YVTN_repeat-like_dom_sf"/>
</dbReference>
<feature type="compositionally biased region" description="Acidic residues" evidence="4">
    <location>
        <begin position="125"/>
        <end position="134"/>
    </location>
</feature>
<keyword evidence="6" id="KW-1185">Reference proteome</keyword>
<dbReference type="OrthoDB" id="10264376at2759"/>
<dbReference type="PROSITE" id="PS00678">
    <property type="entry name" value="WD_REPEATS_1"/>
    <property type="match status" value="2"/>
</dbReference>
<sequence>MADDEAMRAFFPLSFGKKSKSQLQPASSVHSATRRTFVGPAAPSTSSTAAASASTKGGAGASLPSLSFSKSWLSGLRNPKPTRGLSEEEDEDGGMGGPPRPPPEEEGEEDDVMVGPPRPPSKREEEEEEEEEEAAMIGPPPPPPKRKEEEEEEVVMIGPPRPPRQEEAEEDGEGMIGPPRQPPQKSDMTDSDLEDDSDAEFEGLLDDSFQVPLSNEIVLKGHSKVVSALAIDQSGSRVLSGSYDYTVRMYDFQGMNSKLQSFRQLEPFEGHQVRSLSWSPTADRFLCVTGSAQAKIYDRDGLTLGEFIKGDMYIRDLKNTKGHISGLTGGEWNPKAKDTILTSSEDGSLRIWDVSDFKGQKQVVKPKLARPARTPVTSCAWDFEGKRIVGGIGDGSIQIWNLKPGWGSRPDIHVEKAHSDDITGLKFSIDGQILLSRSMDSTLKVWDLRQMRSPVKLFEDLPNHYPQTNAAFSPDEQLIFTGTSIEKDGASGGLLCFFSRRKLELESKVGISPSLSVVRCAWHPKLNQVFATVGDKKEGGTHILYDPAISRRGAIVCVARAPRKKSIDDFEAQPLIHNPHALPLFRDQPSRKRQREKVLKDPLKSHKPELPVTGPGFGGRVGTTKGSLLTQYLLKQGGLIKETWMEEDPREAILKYADAAAKDPKFIAPAYAETQPEPVFAKSDSDEEEK</sequence>
<protein>
    <recommendedName>
        <fullName evidence="7">Transducin/WD40 repeat-like superfamily protein</fullName>
    </recommendedName>
</protein>
<dbReference type="CDD" id="cd00200">
    <property type="entry name" value="WD40"/>
    <property type="match status" value="1"/>
</dbReference>
<dbReference type="InterPro" id="IPR051858">
    <property type="entry name" value="WD_repeat_GAD-1"/>
</dbReference>
<dbReference type="InterPro" id="IPR036322">
    <property type="entry name" value="WD40_repeat_dom_sf"/>
</dbReference>
<feature type="region of interest" description="Disordered" evidence="4">
    <location>
        <begin position="669"/>
        <end position="690"/>
    </location>
</feature>
<reference evidence="5" key="1">
    <citation type="submission" date="2017-07" db="EMBL/GenBank/DDBJ databases">
        <title>Taro Niue Genome Assembly and Annotation.</title>
        <authorList>
            <person name="Atibalentja N."/>
            <person name="Keating K."/>
            <person name="Fields C.J."/>
        </authorList>
    </citation>
    <scope>NUCLEOTIDE SEQUENCE</scope>
    <source>
        <strain evidence="5">Niue_2</strain>
        <tissue evidence="5">Leaf</tissue>
    </source>
</reference>
<dbReference type="FunFam" id="2.130.10.10:FF:000469">
    <property type="entry name" value="Nucleotide binding protein"/>
    <property type="match status" value="1"/>
</dbReference>
<dbReference type="Pfam" id="PF00400">
    <property type="entry name" value="WD40"/>
    <property type="match status" value="4"/>
</dbReference>
<feature type="repeat" description="WD" evidence="3">
    <location>
        <begin position="415"/>
        <end position="456"/>
    </location>
</feature>
<dbReference type="AlphaFoldDB" id="A0A843U3D2"/>
<feature type="compositionally biased region" description="Polar residues" evidence="4">
    <location>
        <begin position="21"/>
        <end position="31"/>
    </location>
</feature>
<dbReference type="InterPro" id="IPR001680">
    <property type="entry name" value="WD40_rpt"/>
</dbReference>
<dbReference type="EMBL" id="NMUH01000318">
    <property type="protein sequence ID" value="MQL76806.1"/>
    <property type="molecule type" value="Genomic_DNA"/>
</dbReference>
<dbReference type="PROSITE" id="PS50082">
    <property type="entry name" value="WD_REPEATS_2"/>
    <property type="match status" value="4"/>
</dbReference>
<feature type="compositionally biased region" description="Low complexity" evidence="4">
    <location>
        <begin position="39"/>
        <end position="56"/>
    </location>
</feature>
<keyword evidence="1 3" id="KW-0853">WD repeat</keyword>
<evidence type="ECO:0000256" key="4">
    <source>
        <dbReference type="SAM" id="MobiDB-lite"/>
    </source>
</evidence>
<comment type="caution">
    <text evidence="5">The sequence shown here is derived from an EMBL/GenBank/DDBJ whole genome shotgun (WGS) entry which is preliminary data.</text>
</comment>
<dbReference type="GO" id="GO:0005634">
    <property type="term" value="C:nucleus"/>
    <property type="evidence" value="ECO:0007669"/>
    <property type="project" value="TreeGrafter"/>
</dbReference>
<dbReference type="Proteomes" id="UP000652761">
    <property type="component" value="Unassembled WGS sequence"/>
</dbReference>
<accession>A0A843U3D2</accession>
<feature type="region of interest" description="Disordered" evidence="4">
    <location>
        <begin position="13"/>
        <end position="196"/>
    </location>
</feature>
<feature type="region of interest" description="Disordered" evidence="4">
    <location>
        <begin position="587"/>
        <end position="618"/>
    </location>
</feature>
<keyword evidence="2" id="KW-0677">Repeat</keyword>
<evidence type="ECO:0000313" key="5">
    <source>
        <dbReference type="EMBL" id="MQL76806.1"/>
    </source>
</evidence>
<dbReference type="SUPFAM" id="SSF50978">
    <property type="entry name" value="WD40 repeat-like"/>
    <property type="match status" value="1"/>
</dbReference>
<gene>
    <name evidence="5" type="ORF">Taro_009190</name>
</gene>
<name>A0A843U3D2_COLES</name>
<evidence type="ECO:0000256" key="2">
    <source>
        <dbReference type="ARBA" id="ARBA00022737"/>
    </source>
</evidence>
<evidence type="ECO:0000256" key="3">
    <source>
        <dbReference type="PROSITE-ProRule" id="PRU00221"/>
    </source>
</evidence>
<dbReference type="FunFam" id="2.130.10.10:FF:000245">
    <property type="entry name" value="WD repeat-containing protein 70"/>
    <property type="match status" value="1"/>
</dbReference>
<dbReference type="PANTHER" id="PTHR16017:SF0">
    <property type="entry name" value="WD REPEAT-CONTAINING PROTEIN 70"/>
    <property type="match status" value="1"/>
</dbReference>
<evidence type="ECO:0008006" key="7">
    <source>
        <dbReference type="Google" id="ProtNLM"/>
    </source>
</evidence>
<evidence type="ECO:0000313" key="6">
    <source>
        <dbReference type="Proteomes" id="UP000652761"/>
    </source>
</evidence>
<feature type="repeat" description="WD" evidence="3">
    <location>
        <begin position="320"/>
        <end position="362"/>
    </location>
</feature>
<dbReference type="GO" id="GO:0035861">
    <property type="term" value="C:site of double-strand break"/>
    <property type="evidence" value="ECO:0007669"/>
    <property type="project" value="TreeGrafter"/>
</dbReference>
<dbReference type="InterPro" id="IPR020472">
    <property type="entry name" value="WD40_PAC1"/>
</dbReference>
<dbReference type="PANTHER" id="PTHR16017">
    <property type="entry name" value="GASTRULATION DEFECTIVE PROTEIN 1-RELATED"/>
    <property type="match status" value="1"/>
</dbReference>
<feature type="repeat" description="WD" evidence="3">
    <location>
        <begin position="219"/>
        <end position="253"/>
    </location>
</feature>
<feature type="repeat" description="WD" evidence="3">
    <location>
        <begin position="369"/>
        <end position="403"/>
    </location>
</feature>
<organism evidence="5 6">
    <name type="scientific">Colocasia esculenta</name>
    <name type="common">Wild taro</name>
    <name type="synonym">Arum esculentum</name>
    <dbReference type="NCBI Taxonomy" id="4460"/>
    <lineage>
        <taxon>Eukaryota</taxon>
        <taxon>Viridiplantae</taxon>
        <taxon>Streptophyta</taxon>
        <taxon>Embryophyta</taxon>
        <taxon>Tracheophyta</taxon>
        <taxon>Spermatophyta</taxon>
        <taxon>Magnoliopsida</taxon>
        <taxon>Liliopsida</taxon>
        <taxon>Araceae</taxon>
        <taxon>Aroideae</taxon>
        <taxon>Colocasieae</taxon>
        <taxon>Colocasia</taxon>
    </lineage>
</organism>
<feature type="compositionally biased region" description="Basic and acidic residues" evidence="4">
    <location>
        <begin position="596"/>
        <end position="609"/>
    </location>
</feature>
<proteinExistence type="predicted"/>
<evidence type="ECO:0000256" key="1">
    <source>
        <dbReference type="ARBA" id="ARBA00022574"/>
    </source>
</evidence>